<protein>
    <recommendedName>
        <fullName evidence="3">Transmembrane protein</fullName>
    </recommendedName>
</protein>
<name>A0A7S1TBK9_9RHOD</name>
<proteinExistence type="predicted"/>
<evidence type="ECO:0000256" key="1">
    <source>
        <dbReference type="SAM" id="Phobius"/>
    </source>
</evidence>
<organism evidence="2">
    <name type="scientific">Compsopogon caeruleus</name>
    <dbReference type="NCBI Taxonomy" id="31354"/>
    <lineage>
        <taxon>Eukaryota</taxon>
        <taxon>Rhodophyta</taxon>
        <taxon>Compsopogonophyceae</taxon>
        <taxon>Compsopogonales</taxon>
        <taxon>Compsopogonaceae</taxon>
        <taxon>Compsopogon</taxon>
    </lineage>
</organism>
<reference evidence="2" key="1">
    <citation type="submission" date="2021-01" db="EMBL/GenBank/DDBJ databases">
        <authorList>
            <person name="Corre E."/>
            <person name="Pelletier E."/>
            <person name="Niang G."/>
            <person name="Scheremetjew M."/>
            <person name="Finn R."/>
            <person name="Kale V."/>
            <person name="Holt S."/>
            <person name="Cochrane G."/>
            <person name="Meng A."/>
            <person name="Brown T."/>
            <person name="Cohen L."/>
        </authorList>
    </citation>
    <scope>NUCLEOTIDE SEQUENCE</scope>
    <source>
        <strain evidence="2">SAG 36.94</strain>
    </source>
</reference>
<feature type="transmembrane region" description="Helical" evidence="1">
    <location>
        <begin position="142"/>
        <end position="163"/>
    </location>
</feature>
<evidence type="ECO:0000313" key="2">
    <source>
        <dbReference type="EMBL" id="CAD9231033.1"/>
    </source>
</evidence>
<accession>A0A7S1TBK9</accession>
<keyword evidence="1" id="KW-0472">Membrane</keyword>
<keyword evidence="1" id="KW-1133">Transmembrane helix</keyword>
<keyword evidence="1" id="KW-0812">Transmembrane</keyword>
<feature type="transmembrane region" description="Helical" evidence="1">
    <location>
        <begin position="98"/>
        <end position="122"/>
    </location>
</feature>
<gene>
    <name evidence="2" type="ORF">CCAE0312_LOCUS3088</name>
</gene>
<sequence>MEFRSVDAFVSPAYLPTLGVTLKANKNSSAGAALLLGVRTRSQVHKPGAQGFSDEERLLEDIRRMKEKKRSAGARDEQDGEENEKVDQGLASALKNALWTAFGVNFAAVLFFLAWLAVALALRLGMREDSLFDAWYRIWPTVIQPSLGILMLGTVISGTLSNLNRREN</sequence>
<dbReference type="EMBL" id="HBGH01005748">
    <property type="protein sequence ID" value="CAD9231033.1"/>
    <property type="molecule type" value="Transcribed_RNA"/>
</dbReference>
<evidence type="ECO:0008006" key="3">
    <source>
        <dbReference type="Google" id="ProtNLM"/>
    </source>
</evidence>
<dbReference type="AlphaFoldDB" id="A0A7S1TBK9"/>